<sequence length="82" mass="9967">MMTEYFDIWELGERLDKNPSAIKKLLRNRPWELPPRLYIPGSSLLRWRRKDVEVWIQEQEALYGDSTYQQRGKDLFNTEHTL</sequence>
<proteinExistence type="predicted"/>
<reference evidence="1 2" key="1">
    <citation type="submission" date="2014-12" db="EMBL/GenBank/DDBJ databases">
        <title>Denitrispirillum autotrophicum gen. nov., sp. nov., Denitrifying, Facultatively Autotrophic Bacteria Isolated from Rice Paddy Soil.</title>
        <authorList>
            <person name="Ishii S."/>
            <person name="Ashida N."/>
            <person name="Ohno H."/>
            <person name="Otsuka S."/>
            <person name="Yokota A."/>
            <person name="Senoo K."/>
        </authorList>
    </citation>
    <scope>NUCLEOTIDE SEQUENCE [LARGE SCALE GENOMIC DNA]</scope>
    <source>
        <strain evidence="1 2">TSA66</strain>
    </source>
</reference>
<dbReference type="AlphaFoldDB" id="A0A0C1YR27"/>
<accession>A0A0C1YR27</accession>
<dbReference type="Proteomes" id="UP000031572">
    <property type="component" value="Unassembled WGS sequence"/>
</dbReference>
<keyword evidence="2" id="KW-1185">Reference proteome</keyword>
<organism evidence="1 2">
    <name type="scientific">Noviherbaspirillum autotrophicum</name>
    <dbReference type="NCBI Taxonomy" id="709839"/>
    <lineage>
        <taxon>Bacteria</taxon>
        <taxon>Pseudomonadati</taxon>
        <taxon>Pseudomonadota</taxon>
        <taxon>Betaproteobacteria</taxon>
        <taxon>Burkholderiales</taxon>
        <taxon>Oxalobacteraceae</taxon>
        <taxon>Noviherbaspirillum</taxon>
    </lineage>
</organism>
<comment type="caution">
    <text evidence="1">The sequence shown here is derived from an EMBL/GenBank/DDBJ whole genome shotgun (WGS) entry which is preliminary data.</text>
</comment>
<evidence type="ECO:0000313" key="2">
    <source>
        <dbReference type="Proteomes" id="UP000031572"/>
    </source>
</evidence>
<protein>
    <submittedName>
        <fullName evidence="1">Uncharacterized protein</fullName>
    </submittedName>
</protein>
<dbReference type="EMBL" id="JWJG01000028">
    <property type="protein sequence ID" value="KIF83062.1"/>
    <property type="molecule type" value="Genomic_DNA"/>
</dbReference>
<gene>
    <name evidence="1" type="ORF">TSA66_23050</name>
</gene>
<evidence type="ECO:0000313" key="1">
    <source>
        <dbReference type="EMBL" id="KIF83062.1"/>
    </source>
</evidence>
<name>A0A0C1YR27_9BURK</name>